<feature type="compositionally biased region" description="Polar residues" evidence="1">
    <location>
        <begin position="139"/>
        <end position="158"/>
    </location>
</feature>
<feature type="region of interest" description="Disordered" evidence="1">
    <location>
        <begin position="232"/>
        <end position="277"/>
    </location>
</feature>
<comment type="caution">
    <text evidence="2">The sequence shown here is derived from an EMBL/GenBank/DDBJ whole genome shotgun (WGS) entry which is preliminary data.</text>
</comment>
<keyword evidence="3" id="KW-1185">Reference proteome</keyword>
<gene>
    <name evidence="2" type="ORF">GL50803_006887</name>
</gene>
<dbReference type="GeneID" id="5699072"/>
<dbReference type="KEGG" id="gla:GL50803_006887"/>
<reference evidence="2 3" key="1">
    <citation type="journal article" date="2007" name="Science">
        <title>Genomic minimalism in the early diverging intestinal parasite Giardia lamblia.</title>
        <authorList>
            <person name="Morrison H.G."/>
            <person name="McArthur A.G."/>
            <person name="Gillin F.D."/>
            <person name="Aley S.B."/>
            <person name="Adam R.D."/>
            <person name="Olsen G.J."/>
            <person name="Best A.A."/>
            <person name="Cande W.Z."/>
            <person name="Chen F."/>
            <person name="Cipriano M.J."/>
            <person name="Davids B.J."/>
            <person name="Dawson S.C."/>
            <person name="Elmendorf H.G."/>
            <person name="Hehl A.B."/>
            <person name="Holder M.E."/>
            <person name="Huse S.M."/>
            <person name="Kim U.U."/>
            <person name="Lasek-Nesselquist E."/>
            <person name="Manning G."/>
            <person name="Nigam A."/>
            <person name="Nixon J.E."/>
            <person name="Palm D."/>
            <person name="Passamaneck N.E."/>
            <person name="Prabhu A."/>
            <person name="Reich C.I."/>
            <person name="Reiner D.S."/>
            <person name="Samuelson J."/>
            <person name="Svard S.G."/>
            <person name="Sogin M.L."/>
        </authorList>
    </citation>
    <scope>NUCLEOTIDE SEQUENCE [LARGE SCALE GENOMIC DNA]</scope>
    <source>
        <strain evidence="2 3">WB C6</strain>
    </source>
</reference>
<organism evidence="2 3">
    <name type="scientific">Giardia intestinalis (strain ATCC 50803 / WB clone C6)</name>
    <name type="common">Giardia lamblia</name>
    <dbReference type="NCBI Taxonomy" id="184922"/>
    <lineage>
        <taxon>Eukaryota</taxon>
        <taxon>Metamonada</taxon>
        <taxon>Diplomonadida</taxon>
        <taxon>Hexamitidae</taxon>
        <taxon>Giardiinae</taxon>
        <taxon>Giardia</taxon>
    </lineage>
</organism>
<dbReference type="HOGENOM" id="CLU_591148_0_0_1"/>
<dbReference type="VEuPathDB" id="GiardiaDB:GL50803_6887"/>
<feature type="region of interest" description="Disordered" evidence="1">
    <location>
        <begin position="411"/>
        <end position="463"/>
    </location>
</feature>
<dbReference type="AlphaFoldDB" id="A8BLU4"/>
<sequence length="463" mass="49879">MSQLVERTGLFTTTQLYEPSHSDVLPPAPMLTEFAPILPEEGPVSGYGKSILKDHLTLERRMLALEEITDKVAAYCKMLSTELPRKLKSKIAKQTQEIVEQKVLRQQEEMLARITVLEQRFDSFAEKFNRLLARISKSRSNSPEYQSASSAEPSNTYITPKARKINTPQSHVRPDVTPSVKNGRRESLSANSMAVRSGPRCELSCTEIHELQNLGNEVNDIEAFTSTIDVDKDSGSMQTQQREKSISSAEPVTSSLAPVPPAVPSGTSKRPGSASHIYKAYPRPSTVAGYGSGQLTAQGSLPQPYSYRSRANLSAASTFASASVIAPEQNLLMHVGSHALTDKPSVSRTFPTVEAARTFEVIPGMSDDESSASSALVPSCISQSDDAFACLGASLRTAYVRDASPILAGKGTRSSTQAWLTSTSPTGTRAPSTEGQRIIKGRSSGRPADLPLARPSGLPPTKA</sequence>
<accession>A8BLU4</accession>
<feature type="compositionally biased region" description="Polar residues" evidence="1">
    <location>
        <begin position="412"/>
        <end position="435"/>
    </location>
</feature>
<dbReference type="EMBL" id="AACB03000004">
    <property type="protein sequence ID" value="KAE8302282.1"/>
    <property type="molecule type" value="Genomic_DNA"/>
</dbReference>
<evidence type="ECO:0000313" key="2">
    <source>
        <dbReference type="EMBL" id="KAE8302282.1"/>
    </source>
</evidence>
<dbReference type="Proteomes" id="UP000001548">
    <property type="component" value="Unassembled WGS sequence"/>
</dbReference>
<feature type="compositionally biased region" description="Polar residues" evidence="1">
    <location>
        <begin position="235"/>
        <end position="250"/>
    </location>
</feature>
<dbReference type="OMA" id="YEPSHSD"/>
<evidence type="ECO:0000256" key="1">
    <source>
        <dbReference type="SAM" id="MobiDB-lite"/>
    </source>
</evidence>
<protein>
    <submittedName>
        <fullName evidence="2">Uncharacterized protein</fullName>
    </submittedName>
</protein>
<proteinExistence type="predicted"/>
<dbReference type="RefSeq" id="XP_001706182.1">
    <property type="nucleotide sequence ID" value="XM_001706130.1"/>
</dbReference>
<feature type="region of interest" description="Disordered" evidence="1">
    <location>
        <begin position="139"/>
        <end position="193"/>
    </location>
</feature>
<evidence type="ECO:0000313" key="3">
    <source>
        <dbReference type="Proteomes" id="UP000001548"/>
    </source>
</evidence>
<name>A8BLU4_GIAIC</name>